<reference evidence="1 2" key="1">
    <citation type="journal article" date="2011" name="J. Microbiol.">
        <title>Gramella jeungdoensis sp. nov., isolated from a solar saltern in Korea.</title>
        <authorList>
            <person name="Joung Y."/>
            <person name="Kim H."/>
            <person name="Jang T."/>
            <person name="Ahn T.S."/>
            <person name="Joh K."/>
        </authorList>
    </citation>
    <scope>NUCLEOTIDE SEQUENCE [LARGE SCALE GENOMIC DNA]</scope>
    <source>
        <strain evidence="1 2">KCTC 23123</strain>
    </source>
</reference>
<proteinExistence type="predicted"/>
<dbReference type="OrthoDB" id="9806610at2"/>
<dbReference type="InterPro" id="IPR005358">
    <property type="entry name" value="Puta_zinc/iron-chelating_dom"/>
</dbReference>
<evidence type="ECO:0000313" key="2">
    <source>
        <dbReference type="Proteomes" id="UP000298517"/>
    </source>
</evidence>
<dbReference type="RefSeq" id="WP_134247143.1">
    <property type="nucleotide sequence ID" value="NZ_SNQI01000001.1"/>
</dbReference>
<dbReference type="Proteomes" id="UP000298517">
    <property type="component" value="Unassembled WGS sequence"/>
</dbReference>
<dbReference type="EMBL" id="SNQI01000001">
    <property type="protein sequence ID" value="TEW77136.1"/>
    <property type="molecule type" value="Genomic_DNA"/>
</dbReference>
<evidence type="ECO:0000313" key="1">
    <source>
        <dbReference type="EMBL" id="TEW77136.1"/>
    </source>
</evidence>
<dbReference type="AlphaFoldDB" id="A0A4Y8AX67"/>
<sequence length="202" mass="22897">MSIEYKVRLIEELFNCLENEISIFKQQFDINCISGCGKCCTKLDVEASPLEFLPWAFHLFLNGTAEEVLAELKVKTSSICTIYQPLSLIDSNSGSCGDYKYRGLICRLFGHAATKDKYGKLRLATCKIIKEAKPNSYKSSVEAIEKGTYIPIFTDYYMQLSQIDFNLGNIILPINKALERALIEVLSYYAYRPVPRGFKKPA</sequence>
<gene>
    <name evidence="1" type="ORF">E2488_04620</name>
</gene>
<accession>A0A4Y8AX67</accession>
<protein>
    <submittedName>
        <fullName evidence="1">YkgJ family cysteine cluster protein</fullName>
    </submittedName>
</protein>
<organism evidence="1 2">
    <name type="scientific">Gramella jeungdoensis</name>
    <dbReference type="NCBI Taxonomy" id="708091"/>
    <lineage>
        <taxon>Bacteria</taxon>
        <taxon>Pseudomonadati</taxon>
        <taxon>Bacteroidota</taxon>
        <taxon>Flavobacteriia</taxon>
        <taxon>Flavobacteriales</taxon>
        <taxon>Flavobacteriaceae</taxon>
        <taxon>Christiangramia</taxon>
    </lineage>
</organism>
<dbReference type="Pfam" id="PF03692">
    <property type="entry name" value="CxxCxxCC"/>
    <property type="match status" value="1"/>
</dbReference>
<comment type="caution">
    <text evidence="1">The sequence shown here is derived from an EMBL/GenBank/DDBJ whole genome shotgun (WGS) entry which is preliminary data.</text>
</comment>
<keyword evidence="2" id="KW-1185">Reference proteome</keyword>
<name>A0A4Y8AX67_9FLAO</name>